<keyword evidence="2" id="KW-1185">Reference proteome</keyword>
<dbReference type="Proteomes" id="UP000828941">
    <property type="component" value="Chromosome 6"/>
</dbReference>
<gene>
    <name evidence="1" type="ORF">L6164_014410</name>
</gene>
<evidence type="ECO:0000313" key="2">
    <source>
        <dbReference type="Proteomes" id="UP000828941"/>
    </source>
</evidence>
<sequence>MEESLNVSQSEMVLETLEEGISSLRDISKSSVDDISRNAGGRRLLRLSLTDGHSEITAIEYSHIPSLPDNVVPGTKIRLESNVAINWGILCLNPEVLTAAIEDSDTGGPPPFEKLQVGSSLNYAKSNPRSTARKRLKKSLVVQGQDQKKLESIPVQNQAAAQKLLQKLNHPNQDDRHPRGRRQRGREKREDPVLFALEEYENKKAQTKPLANVEVPDVRHDENLARQLQNQFNLEDSRVKRSSNEAEDIRMSMFKYERDQGSSDQMGHGGRGKGRGRGRYG</sequence>
<comment type="caution">
    <text evidence="1">The sequence shown here is derived from an EMBL/GenBank/DDBJ whole genome shotgun (WGS) entry which is preliminary data.</text>
</comment>
<name>A0ACB9NHF4_BAUVA</name>
<reference evidence="1 2" key="1">
    <citation type="journal article" date="2022" name="DNA Res.">
        <title>Chromosomal-level genome assembly of the orchid tree Bauhinia variegata (Leguminosae; Cercidoideae) supports the allotetraploid origin hypothesis of Bauhinia.</title>
        <authorList>
            <person name="Zhong Y."/>
            <person name="Chen Y."/>
            <person name="Zheng D."/>
            <person name="Pang J."/>
            <person name="Liu Y."/>
            <person name="Luo S."/>
            <person name="Meng S."/>
            <person name="Qian L."/>
            <person name="Wei D."/>
            <person name="Dai S."/>
            <person name="Zhou R."/>
        </authorList>
    </citation>
    <scope>NUCLEOTIDE SEQUENCE [LARGE SCALE GENOMIC DNA]</scope>
    <source>
        <strain evidence="1">BV-YZ2020</strain>
    </source>
</reference>
<dbReference type="EMBL" id="CM039431">
    <property type="protein sequence ID" value="KAI4335800.1"/>
    <property type="molecule type" value="Genomic_DNA"/>
</dbReference>
<evidence type="ECO:0000313" key="1">
    <source>
        <dbReference type="EMBL" id="KAI4335800.1"/>
    </source>
</evidence>
<accession>A0ACB9NHF4</accession>
<organism evidence="1 2">
    <name type="scientific">Bauhinia variegata</name>
    <name type="common">Purple orchid tree</name>
    <name type="synonym">Phanera variegata</name>
    <dbReference type="NCBI Taxonomy" id="167791"/>
    <lineage>
        <taxon>Eukaryota</taxon>
        <taxon>Viridiplantae</taxon>
        <taxon>Streptophyta</taxon>
        <taxon>Embryophyta</taxon>
        <taxon>Tracheophyta</taxon>
        <taxon>Spermatophyta</taxon>
        <taxon>Magnoliopsida</taxon>
        <taxon>eudicotyledons</taxon>
        <taxon>Gunneridae</taxon>
        <taxon>Pentapetalae</taxon>
        <taxon>rosids</taxon>
        <taxon>fabids</taxon>
        <taxon>Fabales</taxon>
        <taxon>Fabaceae</taxon>
        <taxon>Cercidoideae</taxon>
        <taxon>Cercideae</taxon>
        <taxon>Bauhiniinae</taxon>
        <taxon>Bauhinia</taxon>
    </lineage>
</organism>
<protein>
    <submittedName>
        <fullName evidence="1">Uncharacterized protein</fullName>
    </submittedName>
</protein>
<proteinExistence type="predicted"/>